<accession>A0A2T0PXE3</accession>
<evidence type="ECO:0000256" key="11">
    <source>
        <dbReference type="SAM" id="Coils"/>
    </source>
</evidence>
<name>A0A2T0PXE3_9ACTN</name>
<keyword evidence="13" id="KW-1185">Reference proteome</keyword>
<keyword evidence="11" id="KW-0175">Coiled coil</keyword>
<dbReference type="Gene3D" id="3.20.20.80">
    <property type="entry name" value="Glycosidases"/>
    <property type="match status" value="1"/>
</dbReference>
<evidence type="ECO:0000256" key="4">
    <source>
        <dbReference type="ARBA" id="ARBA00020295"/>
    </source>
</evidence>
<dbReference type="EMBL" id="PVZC01000008">
    <property type="protein sequence ID" value="PRX96210.1"/>
    <property type="molecule type" value="Genomic_DNA"/>
</dbReference>
<sequence length="680" mass="73867">MTDHQLAELAREHGVAVSYDDWSGRPVDVSPETLRCVLGALGVDATRPAEALARLRAERERRLLPPAVVLRRGRPLEPPVPEGTALSVVDADGAELSDLGALPLGFHRLHAKRAGAGAAGEESAPLLVVPDRLSPPPALGRARAWGLMAQLYSVRSRGSWSFGDLRDLATVADWSAREHGAGFVLINPVHATEPAGRIEPSPYLPVSRRYVSPLYLRIEDVPEYAGLDSAERERIARLSAPLRAASATAELIDRDAVWAAKRAALEALYRVPRSPEREARYRAYLRREGACVDGYAAWCAIAEQHGTDYRAWPAELRDVAAVRPETAAERWPAADFHRWVQWLLDEQLESAQGAARAAGMPVGIVHDLAVGVQPGGADAWMYQDAIAGGITVGAPPDEFNQQGQNWGQPPWHPGRLAAAGYAPLALQLRQALRHAGGIRVDHVMGLFRLWWTPEGASPKDGTYVRYDHEGLVGTLALVAQQNEALVIGEDLGTVEPWVREHLAERGVLGTSVLWFEREPDGTPAAPGEWRRDCLATVATHDLPPAADYLTSDHVELRARLGLLARPAAEELAEAEAQVAAWRRELAALGLLEPGADLTATIRALHAYLARTPCRLVGIALNDLVGDRRIQNVPGTSTEYPNWRVPLSSTDGRPVLLEDLPRLPEAAATLPWPDDGSLPQT</sequence>
<dbReference type="InterPro" id="IPR017853">
    <property type="entry name" value="GH"/>
</dbReference>
<reference evidence="12 13" key="1">
    <citation type="submission" date="2018-03" db="EMBL/GenBank/DDBJ databases">
        <title>Genomic Encyclopedia of Archaeal and Bacterial Type Strains, Phase II (KMG-II): from individual species to whole genera.</title>
        <authorList>
            <person name="Goeker M."/>
        </authorList>
    </citation>
    <scope>NUCLEOTIDE SEQUENCE [LARGE SCALE GENOMIC DNA]</scope>
    <source>
        <strain evidence="12 13">DSM 45601</strain>
    </source>
</reference>
<keyword evidence="6 10" id="KW-0808">Transferase</keyword>
<proteinExistence type="inferred from homology"/>
<evidence type="ECO:0000256" key="5">
    <source>
        <dbReference type="ARBA" id="ARBA00022676"/>
    </source>
</evidence>
<evidence type="ECO:0000256" key="1">
    <source>
        <dbReference type="ARBA" id="ARBA00000439"/>
    </source>
</evidence>
<dbReference type="EC" id="2.4.1.25" evidence="3 10"/>
<dbReference type="Proteomes" id="UP000237846">
    <property type="component" value="Unassembled WGS sequence"/>
</dbReference>
<gene>
    <name evidence="12" type="ORF">CLV72_108216</name>
</gene>
<dbReference type="PANTHER" id="PTHR32438:SF5">
    <property type="entry name" value="4-ALPHA-GLUCANOTRANSFERASE DPE1, CHLOROPLASTIC_AMYLOPLASTIC"/>
    <property type="match status" value="1"/>
</dbReference>
<dbReference type="InterPro" id="IPR003385">
    <property type="entry name" value="Glyco_hydro_77"/>
</dbReference>
<evidence type="ECO:0000256" key="9">
    <source>
        <dbReference type="ARBA" id="ARBA00031501"/>
    </source>
</evidence>
<organism evidence="12 13">
    <name type="scientific">Allonocardiopsis opalescens</name>
    <dbReference type="NCBI Taxonomy" id="1144618"/>
    <lineage>
        <taxon>Bacteria</taxon>
        <taxon>Bacillati</taxon>
        <taxon>Actinomycetota</taxon>
        <taxon>Actinomycetes</taxon>
        <taxon>Streptosporangiales</taxon>
        <taxon>Allonocardiopsis</taxon>
    </lineage>
</organism>
<comment type="catalytic activity">
    <reaction evidence="1 10">
        <text>Transfers a segment of a (1-&gt;4)-alpha-D-glucan to a new position in an acceptor, which may be glucose or a (1-&gt;4)-alpha-D-glucan.</text>
        <dbReference type="EC" id="2.4.1.25"/>
    </reaction>
</comment>
<evidence type="ECO:0000313" key="12">
    <source>
        <dbReference type="EMBL" id="PRX96210.1"/>
    </source>
</evidence>
<dbReference type="PANTHER" id="PTHR32438">
    <property type="entry name" value="4-ALPHA-GLUCANOTRANSFERASE DPE1, CHLOROPLASTIC/AMYLOPLASTIC"/>
    <property type="match status" value="1"/>
</dbReference>
<feature type="coiled-coil region" evidence="11">
    <location>
        <begin position="564"/>
        <end position="591"/>
    </location>
</feature>
<dbReference type="RefSeq" id="WP_106250948.1">
    <property type="nucleotide sequence ID" value="NZ_PVZC01000008.1"/>
</dbReference>
<evidence type="ECO:0000256" key="6">
    <source>
        <dbReference type="ARBA" id="ARBA00022679"/>
    </source>
</evidence>
<dbReference type="AlphaFoldDB" id="A0A2T0PXE3"/>
<dbReference type="OrthoDB" id="9811841at2"/>
<evidence type="ECO:0000256" key="7">
    <source>
        <dbReference type="ARBA" id="ARBA00023277"/>
    </source>
</evidence>
<dbReference type="GO" id="GO:0004134">
    <property type="term" value="F:4-alpha-glucanotransferase activity"/>
    <property type="evidence" value="ECO:0007669"/>
    <property type="project" value="UniProtKB-EC"/>
</dbReference>
<evidence type="ECO:0000256" key="3">
    <source>
        <dbReference type="ARBA" id="ARBA00012560"/>
    </source>
</evidence>
<keyword evidence="7 10" id="KW-0119">Carbohydrate metabolism</keyword>
<dbReference type="NCBIfam" id="TIGR00217">
    <property type="entry name" value="malQ"/>
    <property type="match status" value="1"/>
</dbReference>
<keyword evidence="5 10" id="KW-0328">Glycosyltransferase</keyword>
<evidence type="ECO:0000256" key="10">
    <source>
        <dbReference type="RuleBase" id="RU361207"/>
    </source>
</evidence>
<protein>
    <recommendedName>
        <fullName evidence="4 10">4-alpha-glucanotransferase</fullName>
        <ecNumber evidence="3 10">2.4.1.25</ecNumber>
    </recommendedName>
    <alternativeName>
        <fullName evidence="8 10">Amylomaltase</fullName>
    </alternativeName>
    <alternativeName>
        <fullName evidence="9 10">Disproportionating enzyme</fullName>
    </alternativeName>
</protein>
<evidence type="ECO:0000313" key="13">
    <source>
        <dbReference type="Proteomes" id="UP000237846"/>
    </source>
</evidence>
<comment type="caution">
    <text evidence="12">The sequence shown here is derived from an EMBL/GenBank/DDBJ whole genome shotgun (WGS) entry which is preliminary data.</text>
</comment>
<evidence type="ECO:0000256" key="8">
    <source>
        <dbReference type="ARBA" id="ARBA00031423"/>
    </source>
</evidence>
<comment type="similarity">
    <text evidence="2 10">Belongs to the disproportionating enzyme family.</text>
</comment>
<dbReference type="SUPFAM" id="SSF51445">
    <property type="entry name" value="(Trans)glycosidases"/>
    <property type="match status" value="1"/>
</dbReference>
<dbReference type="GO" id="GO:0005975">
    <property type="term" value="P:carbohydrate metabolic process"/>
    <property type="evidence" value="ECO:0007669"/>
    <property type="project" value="InterPro"/>
</dbReference>
<dbReference type="Pfam" id="PF02446">
    <property type="entry name" value="Glyco_hydro_77"/>
    <property type="match status" value="1"/>
</dbReference>
<evidence type="ECO:0000256" key="2">
    <source>
        <dbReference type="ARBA" id="ARBA00005684"/>
    </source>
</evidence>